<evidence type="ECO:0000313" key="3">
    <source>
        <dbReference type="Proteomes" id="UP000549695"/>
    </source>
</evidence>
<sequence length="102" mass="10842">MSAPNPWLGRPRAPRPPPAPDPDAVRLVGLPRRRAAARAVNDVVRGVDVRAFDDGWTVSFLSGYYTLCHTLDQLLDAVAPAGERELLRATVLAAADGSAGRG</sequence>
<dbReference type="EMBL" id="JACCCZ010000001">
    <property type="protein sequence ID" value="NYG03359.1"/>
    <property type="molecule type" value="Genomic_DNA"/>
</dbReference>
<comment type="caution">
    <text evidence="2">The sequence shown here is derived from an EMBL/GenBank/DDBJ whole genome shotgun (WGS) entry which is preliminary data.</text>
</comment>
<dbReference type="RefSeq" id="WP_179761743.1">
    <property type="nucleotide sequence ID" value="NZ_BAAAJZ010000003.1"/>
</dbReference>
<reference evidence="2 3" key="1">
    <citation type="submission" date="2020-07" db="EMBL/GenBank/DDBJ databases">
        <title>Sequencing the genomes of 1000 actinobacteria strains.</title>
        <authorList>
            <person name="Klenk H.-P."/>
        </authorList>
    </citation>
    <scope>NUCLEOTIDE SEQUENCE [LARGE SCALE GENOMIC DNA]</scope>
    <source>
        <strain evidence="2 3">DSM 44749</strain>
    </source>
</reference>
<organism evidence="2 3">
    <name type="scientific">Pseudonocardia alni</name>
    <name type="common">Amycolata alni</name>
    <dbReference type="NCBI Taxonomy" id="33907"/>
    <lineage>
        <taxon>Bacteria</taxon>
        <taxon>Bacillati</taxon>
        <taxon>Actinomycetota</taxon>
        <taxon>Actinomycetes</taxon>
        <taxon>Pseudonocardiales</taxon>
        <taxon>Pseudonocardiaceae</taxon>
        <taxon>Pseudonocardia</taxon>
    </lineage>
</organism>
<dbReference type="AlphaFoldDB" id="A0A852W3M9"/>
<evidence type="ECO:0000313" key="2">
    <source>
        <dbReference type="EMBL" id="NYG03359.1"/>
    </source>
</evidence>
<name>A0A852W3M9_PSEA5</name>
<dbReference type="Proteomes" id="UP000549695">
    <property type="component" value="Unassembled WGS sequence"/>
</dbReference>
<accession>A0A852W3M9</accession>
<evidence type="ECO:0000256" key="1">
    <source>
        <dbReference type="SAM" id="MobiDB-lite"/>
    </source>
</evidence>
<protein>
    <submittedName>
        <fullName evidence="2">Uncharacterized protein</fullName>
    </submittedName>
</protein>
<keyword evidence="3" id="KW-1185">Reference proteome</keyword>
<gene>
    <name evidence="2" type="ORF">HDA37_003644</name>
</gene>
<proteinExistence type="predicted"/>
<feature type="region of interest" description="Disordered" evidence="1">
    <location>
        <begin position="1"/>
        <end position="23"/>
    </location>
</feature>
<dbReference type="GeneID" id="98053351"/>